<dbReference type="InterPro" id="IPR046037">
    <property type="entry name" value="DUF5995"/>
</dbReference>
<dbReference type="Pfam" id="PF19458">
    <property type="entry name" value="DUF5995"/>
    <property type="match status" value="1"/>
</dbReference>
<dbReference type="Proteomes" id="UP001370100">
    <property type="component" value="Unassembled WGS sequence"/>
</dbReference>
<gene>
    <name evidence="1" type="ORF">WCD41_11660</name>
</gene>
<reference evidence="1 2" key="1">
    <citation type="submission" date="2024-03" db="EMBL/GenBank/DDBJ databases">
        <title>Actinomycetospora sp. OC33-EN06, a novel actinomycete isolated from wild orchid (Aerides multiflora).</title>
        <authorList>
            <person name="Suriyachadkun C."/>
        </authorList>
    </citation>
    <scope>NUCLEOTIDE SEQUENCE [LARGE SCALE GENOMIC DNA]</scope>
    <source>
        <strain evidence="1 2">OC33-EN06</strain>
    </source>
</reference>
<proteinExistence type="predicted"/>
<dbReference type="EMBL" id="JBBEGL010000003">
    <property type="protein sequence ID" value="MEJ2887103.1"/>
    <property type="molecule type" value="Genomic_DNA"/>
</dbReference>
<sequence length="251" mass="28503">MPESIADNRRRLRALAEQKPTEVEQVVTVLADIAETASALERGKADGIACFSRLYHRITADVLDAYEKGQLFHCGKFIYELDLAFAQRYLDALRDWLDEGSDAPGCWQLLFARRQEDLAEWRFAVAGVNAHVNFDLAFALLDVWQEHDTPLATTADQYEDYVAINTIFHNRMDELCEDNKVPWTDWGAIAPDGGIIDRIGNLVGDVLVRGTRDFAWTHAERWYPHRKTDGYRVGPTAMLDVTATKLAQIFI</sequence>
<comment type="caution">
    <text evidence="1">The sequence shown here is derived from an EMBL/GenBank/DDBJ whole genome shotgun (WGS) entry which is preliminary data.</text>
</comment>
<name>A0ABU8N3Y1_9PSEU</name>
<keyword evidence="2" id="KW-1185">Reference proteome</keyword>
<protein>
    <submittedName>
        <fullName evidence="1">DUF5995 family protein</fullName>
    </submittedName>
</protein>
<evidence type="ECO:0000313" key="1">
    <source>
        <dbReference type="EMBL" id="MEJ2887103.1"/>
    </source>
</evidence>
<accession>A0ABU8N3Y1</accession>
<dbReference type="RefSeq" id="WP_337713595.1">
    <property type="nucleotide sequence ID" value="NZ_JBBEGL010000003.1"/>
</dbReference>
<evidence type="ECO:0000313" key="2">
    <source>
        <dbReference type="Proteomes" id="UP001370100"/>
    </source>
</evidence>
<organism evidence="1 2">
    <name type="scientific">Actinomycetospora aeridis</name>
    <dbReference type="NCBI Taxonomy" id="3129231"/>
    <lineage>
        <taxon>Bacteria</taxon>
        <taxon>Bacillati</taxon>
        <taxon>Actinomycetota</taxon>
        <taxon>Actinomycetes</taxon>
        <taxon>Pseudonocardiales</taxon>
        <taxon>Pseudonocardiaceae</taxon>
        <taxon>Actinomycetospora</taxon>
    </lineage>
</organism>